<sequence length="422" mass="48173">MLLRNLSTILLNFFVLYLLLVFEIHVFGGYNLANASIIYDKENNFKEIHHTKRNDRIENTKPNVPEFVSKFVAKLSTDKVTGRNALRELKYKNVSKRLDSLGIYEEIQIKDKKAFATIHDSTFAILPNLNTSKEEINNDFKLNTSTDKKTISSPVRPPRRFPLSMESFRTSILNVSKIFTTPIETLFFTKVKDDTKDSQSSSLPQNTFKSGVASFLEYKNNSFINTEATTEMLEEMTFEVNESTIEWKITKDCKNSTTCNETYQHAPTLNSHSLVKGVVLLNFGILAFISNVAALGSIIRRDIHLSSSIYLLLAHLCVSDIFVTSFCIIGEGLWTLTVEWNAGNWLCKCFKFFQMFSLYLSTFTLVVIGFDRLYAVKCPLNRFKARIHVHRSIISIWIISSVLSAPQSQLNAYNLLENHSSQ</sequence>
<evidence type="ECO:0000256" key="4">
    <source>
        <dbReference type="ARBA" id="ARBA00022989"/>
    </source>
</evidence>
<evidence type="ECO:0000313" key="12">
    <source>
        <dbReference type="Proteomes" id="UP000887116"/>
    </source>
</evidence>
<evidence type="ECO:0000256" key="7">
    <source>
        <dbReference type="ARBA" id="ARBA00023170"/>
    </source>
</evidence>
<dbReference type="InterPro" id="IPR017452">
    <property type="entry name" value="GPCR_Rhodpsn_7TM"/>
</dbReference>
<evidence type="ECO:0000256" key="3">
    <source>
        <dbReference type="ARBA" id="ARBA00022692"/>
    </source>
</evidence>
<reference evidence="11" key="1">
    <citation type="submission" date="2020-07" db="EMBL/GenBank/DDBJ databases">
        <title>Multicomponent nature underlies the extraordinary mechanical properties of spider dragline silk.</title>
        <authorList>
            <person name="Kono N."/>
            <person name="Nakamura H."/>
            <person name="Mori M."/>
            <person name="Yoshida Y."/>
            <person name="Ohtoshi R."/>
            <person name="Malay A.D."/>
            <person name="Moran D.A.P."/>
            <person name="Tomita M."/>
            <person name="Numata K."/>
            <person name="Arakawa K."/>
        </authorList>
    </citation>
    <scope>NUCLEOTIDE SEQUENCE</scope>
</reference>
<evidence type="ECO:0000313" key="11">
    <source>
        <dbReference type="EMBL" id="GFR31727.1"/>
    </source>
</evidence>
<evidence type="ECO:0000256" key="2">
    <source>
        <dbReference type="ARBA" id="ARBA00010663"/>
    </source>
</evidence>
<feature type="transmembrane region" description="Helical" evidence="9">
    <location>
        <begin position="9"/>
        <end position="30"/>
    </location>
</feature>
<evidence type="ECO:0000259" key="10">
    <source>
        <dbReference type="PROSITE" id="PS50262"/>
    </source>
</evidence>
<evidence type="ECO:0000256" key="5">
    <source>
        <dbReference type="ARBA" id="ARBA00023040"/>
    </source>
</evidence>
<feature type="domain" description="G-protein coupled receptors family 1 profile" evidence="10">
    <location>
        <begin position="290"/>
        <end position="422"/>
    </location>
</feature>
<evidence type="ECO:0000256" key="1">
    <source>
        <dbReference type="ARBA" id="ARBA00004141"/>
    </source>
</evidence>
<comment type="similarity">
    <text evidence="2">Belongs to the G-protein coupled receptor 1 family.</text>
</comment>
<dbReference type="OrthoDB" id="6435638at2759"/>
<dbReference type="SUPFAM" id="SSF81321">
    <property type="entry name" value="Family A G protein-coupled receptor-like"/>
    <property type="match status" value="1"/>
</dbReference>
<evidence type="ECO:0000256" key="6">
    <source>
        <dbReference type="ARBA" id="ARBA00023136"/>
    </source>
</evidence>
<dbReference type="PANTHER" id="PTHR45695">
    <property type="entry name" value="LEUCOKININ RECEPTOR-RELATED"/>
    <property type="match status" value="1"/>
</dbReference>
<proteinExistence type="inferred from homology"/>
<dbReference type="GO" id="GO:0004930">
    <property type="term" value="F:G protein-coupled receptor activity"/>
    <property type="evidence" value="ECO:0007669"/>
    <property type="project" value="UniProtKB-KW"/>
</dbReference>
<feature type="transmembrane region" description="Helical" evidence="9">
    <location>
        <begin position="311"/>
        <end position="336"/>
    </location>
</feature>
<evidence type="ECO:0000256" key="8">
    <source>
        <dbReference type="ARBA" id="ARBA00023224"/>
    </source>
</evidence>
<feature type="transmembrane region" description="Helical" evidence="9">
    <location>
        <begin position="279"/>
        <end position="299"/>
    </location>
</feature>
<gene>
    <name evidence="11" type="primary">NCL1_20109</name>
    <name evidence="11" type="ORF">TNCT_58771</name>
</gene>
<name>A0A8X6HXC7_TRICU</name>
<organism evidence="11 12">
    <name type="scientific">Trichonephila clavata</name>
    <name type="common">Joro spider</name>
    <name type="synonym">Nephila clavata</name>
    <dbReference type="NCBI Taxonomy" id="2740835"/>
    <lineage>
        <taxon>Eukaryota</taxon>
        <taxon>Metazoa</taxon>
        <taxon>Ecdysozoa</taxon>
        <taxon>Arthropoda</taxon>
        <taxon>Chelicerata</taxon>
        <taxon>Arachnida</taxon>
        <taxon>Araneae</taxon>
        <taxon>Araneomorphae</taxon>
        <taxon>Entelegynae</taxon>
        <taxon>Araneoidea</taxon>
        <taxon>Nephilidae</taxon>
        <taxon>Trichonephila</taxon>
    </lineage>
</organism>
<comment type="subcellular location">
    <subcellularLocation>
        <location evidence="1">Membrane</location>
        <topology evidence="1">Multi-pass membrane protein</topology>
    </subcellularLocation>
</comment>
<keyword evidence="5" id="KW-0297">G-protein coupled receptor</keyword>
<dbReference type="Pfam" id="PF00001">
    <property type="entry name" value="7tm_1"/>
    <property type="match status" value="1"/>
</dbReference>
<dbReference type="GO" id="GO:0005886">
    <property type="term" value="C:plasma membrane"/>
    <property type="evidence" value="ECO:0007669"/>
    <property type="project" value="TreeGrafter"/>
</dbReference>
<keyword evidence="3 9" id="KW-0812">Transmembrane</keyword>
<keyword evidence="8" id="KW-0807">Transducer</keyword>
<keyword evidence="7 11" id="KW-0675">Receptor</keyword>
<dbReference type="InterPro" id="IPR000276">
    <property type="entry name" value="GPCR_Rhodpsn"/>
</dbReference>
<dbReference type="Gene3D" id="1.20.1070.10">
    <property type="entry name" value="Rhodopsin 7-helix transmembrane proteins"/>
    <property type="match status" value="1"/>
</dbReference>
<keyword evidence="6 9" id="KW-0472">Membrane</keyword>
<dbReference type="EMBL" id="BMAO01029444">
    <property type="protein sequence ID" value="GFR31727.1"/>
    <property type="molecule type" value="Genomic_DNA"/>
</dbReference>
<feature type="transmembrane region" description="Helical" evidence="9">
    <location>
        <begin position="356"/>
        <end position="375"/>
    </location>
</feature>
<comment type="caution">
    <text evidence="11">The sequence shown here is derived from an EMBL/GenBank/DDBJ whole genome shotgun (WGS) entry which is preliminary data.</text>
</comment>
<keyword evidence="12" id="KW-1185">Reference proteome</keyword>
<evidence type="ECO:0000256" key="9">
    <source>
        <dbReference type="SAM" id="Phobius"/>
    </source>
</evidence>
<dbReference type="PROSITE" id="PS50262">
    <property type="entry name" value="G_PROTEIN_RECEP_F1_2"/>
    <property type="match status" value="1"/>
</dbReference>
<dbReference type="PANTHER" id="PTHR45695:SF22">
    <property type="entry name" value="G-PROTEIN COUPLED RECEPTORS FAMILY 1 PROFILE DOMAIN-CONTAINING PROTEIN"/>
    <property type="match status" value="1"/>
</dbReference>
<accession>A0A8X6HXC7</accession>
<protein>
    <submittedName>
        <fullName evidence="11">Gonadotropin-releasing hormone receptor</fullName>
    </submittedName>
</protein>
<keyword evidence="4 9" id="KW-1133">Transmembrane helix</keyword>
<dbReference type="AlphaFoldDB" id="A0A8X6HXC7"/>
<dbReference type="Proteomes" id="UP000887116">
    <property type="component" value="Unassembled WGS sequence"/>
</dbReference>